<gene>
    <name evidence="1" type="ORF">LOK49_LG03G00784</name>
</gene>
<name>A0ACC0I934_9ERIC</name>
<dbReference type="Proteomes" id="UP001060215">
    <property type="component" value="Chromosome 6"/>
</dbReference>
<keyword evidence="2" id="KW-1185">Reference proteome</keyword>
<evidence type="ECO:0000313" key="2">
    <source>
        <dbReference type="Proteomes" id="UP001060215"/>
    </source>
</evidence>
<organism evidence="1 2">
    <name type="scientific">Camellia lanceoleosa</name>
    <dbReference type="NCBI Taxonomy" id="1840588"/>
    <lineage>
        <taxon>Eukaryota</taxon>
        <taxon>Viridiplantae</taxon>
        <taxon>Streptophyta</taxon>
        <taxon>Embryophyta</taxon>
        <taxon>Tracheophyta</taxon>
        <taxon>Spermatophyta</taxon>
        <taxon>Magnoliopsida</taxon>
        <taxon>eudicotyledons</taxon>
        <taxon>Gunneridae</taxon>
        <taxon>Pentapetalae</taxon>
        <taxon>asterids</taxon>
        <taxon>Ericales</taxon>
        <taxon>Theaceae</taxon>
        <taxon>Camellia</taxon>
    </lineage>
</organism>
<comment type="caution">
    <text evidence="1">The sequence shown here is derived from an EMBL/GenBank/DDBJ whole genome shotgun (WGS) entry which is preliminary data.</text>
</comment>
<protein>
    <submittedName>
        <fullName evidence="1">Lysine-specific demethylase JMJ25</fullName>
    </submittedName>
</protein>
<proteinExistence type="predicted"/>
<reference evidence="1 2" key="1">
    <citation type="journal article" date="2022" name="Plant J.">
        <title>Chromosome-level genome of Camellia lanceoleosa provides a valuable resource for understanding genome evolution and self-incompatibility.</title>
        <authorList>
            <person name="Gong W."/>
            <person name="Xiao S."/>
            <person name="Wang L."/>
            <person name="Liao Z."/>
            <person name="Chang Y."/>
            <person name="Mo W."/>
            <person name="Hu G."/>
            <person name="Li W."/>
            <person name="Zhao G."/>
            <person name="Zhu H."/>
            <person name="Hu X."/>
            <person name="Ji K."/>
            <person name="Xiang X."/>
            <person name="Song Q."/>
            <person name="Yuan D."/>
            <person name="Jin S."/>
            <person name="Zhang L."/>
        </authorList>
    </citation>
    <scope>NUCLEOTIDE SEQUENCE [LARGE SCALE GENOMIC DNA]</scope>
    <source>
        <strain evidence="1">SQ_2022a</strain>
    </source>
</reference>
<evidence type="ECO:0000313" key="1">
    <source>
        <dbReference type="EMBL" id="KAI8022382.1"/>
    </source>
</evidence>
<sequence>MEEEAAIAALVSAAISVPGLSLAALELQKVACEKDERVYCNYCKTSVVDFHRSCPNCFYDLCLTCCREVRDGHLQGGFHLPSGVVASSIGALRPRSAVIYMQRSSMPSKPLKYLRYAMTTFGSICYGSLFTAAIWTLRWKVESSVSAPTDGQNTRGLAMAQAPSNMVGHLSHFHTNYEENH</sequence>
<accession>A0ACC0I934</accession>
<dbReference type="EMBL" id="CM045763">
    <property type="protein sequence ID" value="KAI8022382.1"/>
    <property type="molecule type" value="Genomic_DNA"/>
</dbReference>